<dbReference type="AlphaFoldDB" id="A0A927REJ5"/>
<proteinExistence type="predicted"/>
<dbReference type="RefSeq" id="WP_192755329.1">
    <property type="nucleotide sequence ID" value="NZ_BAABJL010000005.1"/>
</dbReference>
<accession>A0A927REJ5</accession>
<name>A0A927REJ5_9ACTN</name>
<organism evidence="1 2">
    <name type="scientific">Actinopolymorpha pittospori</name>
    <dbReference type="NCBI Taxonomy" id="648752"/>
    <lineage>
        <taxon>Bacteria</taxon>
        <taxon>Bacillati</taxon>
        <taxon>Actinomycetota</taxon>
        <taxon>Actinomycetes</taxon>
        <taxon>Propionibacteriales</taxon>
        <taxon>Actinopolymorphaceae</taxon>
        <taxon>Actinopolymorpha</taxon>
    </lineage>
</organism>
<dbReference type="EMBL" id="JADBEM010000001">
    <property type="protein sequence ID" value="MBE1612244.1"/>
    <property type="molecule type" value="Genomic_DNA"/>
</dbReference>
<evidence type="ECO:0000313" key="1">
    <source>
        <dbReference type="EMBL" id="MBE1612244.1"/>
    </source>
</evidence>
<protein>
    <submittedName>
        <fullName evidence="1">Uncharacterized protein</fullName>
    </submittedName>
</protein>
<gene>
    <name evidence="1" type="ORF">HEB94_009092</name>
</gene>
<evidence type="ECO:0000313" key="2">
    <source>
        <dbReference type="Proteomes" id="UP000638648"/>
    </source>
</evidence>
<sequence length="191" mass="20240">MTDHGGTSEQLWTVRARVLERPPRPPTACHTVLTSDPPAGCSGVEVVGLDPRTVPGAAIHRGGTVFTPTLRLTGRYDGGRLVLTQPPTLVQRRAYATPPVRRRTGSVPAGPGAARTIEAAPSDVDLAAIRERLHADAELADHGIAILGSGQAGGQVLLWVVVAGPEQTEFLLDRYGPHLVVEGWLEPVPPR</sequence>
<comment type="caution">
    <text evidence="1">The sequence shown here is derived from an EMBL/GenBank/DDBJ whole genome shotgun (WGS) entry which is preliminary data.</text>
</comment>
<dbReference type="Proteomes" id="UP000638648">
    <property type="component" value="Unassembled WGS sequence"/>
</dbReference>
<reference evidence="1" key="1">
    <citation type="submission" date="2020-10" db="EMBL/GenBank/DDBJ databases">
        <title>Sequencing the genomes of 1000 actinobacteria strains.</title>
        <authorList>
            <person name="Klenk H.-P."/>
        </authorList>
    </citation>
    <scope>NUCLEOTIDE SEQUENCE</scope>
    <source>
        <strain evidence="1">DSM 45354</strain>
    </source>
</reference>
<keyword evidence="2" id="KW-1185">Reference proteome</keyword>